<sequence length="467" mass="49463">MSEVSARKPPNPPTMGVGGHLRALTLLGLPLMGGHLAQYAIGLTDTAMLGWYSVEALAAVTLASSYFIVLLLFGAGFAFAVMPMVAEAAAREDERRIRRATRMSLWLSALYGVLVMPLLWFSEPIFVALGQEAGVAADAGVYLRVAGWGIFPGLLVMVLKSYLGGLERAQAVLWITVLAAGANAFVNYLLIFGNFGFPELGLMGAAIASLLTQALSAAVALAVCLRRLPEHALMQNLHLPDWEMMGEVFRLGVPIGFTTLTEVSLFTASALMMGWLGAEALAAHGIAISLSGLCFMLHLGLSNAATIRVGNAVGRKDMDHLRRGSVVVTWLSLGLACSTAALFVLMPETLVGLFLSEDEPQREAILTMGVQLLAIAALFQLADGMQVIALGLLRGLLDTGIPMLIAGFGYWVVGIPVAYGLGLMAGFGGQGIWMGLVFGLTTAGALLMWRFWKLVLPREAAKAAEAG</sequence>
<feature type="transmembrane region" description="Helical" evidence="10">
    <location>
        <begin position="404"/>
        <end position="425"/>
    </location>
</feature>
<dbReference type="PIRSF" id="PIRSF006603">
    <property type="entry name" value="DinF"/>
    <property type="match status" value="1"/>
</dbReference>
<evidence type="ECO:0000313" key="12">
    <source>
        <dbReference type="Proteomes" id="UP000052022"/>
    </source>
</evidence>
<evidence type="ECO:0000313" key="11">
    <source>
        <dbReference type="EMBL" id="CUH81137.1"/>
    </source>
</evidence>
<dbReference type="AlphaFoldDB" id="A0A0N7M0Q7"/>
<dbReference type="InterPro" id="IPR050222">
    <property type="entry name" value="MATE_MdtK"/>
</dbReference>
<dbReference type="GO" id="GO:0006811">
    <property type="term" value="P:monoatomic ion transport"/>
    <property type="evidence" value="ECO:0007669"/>
    <property type="project" value="UniProtKB-KW"/>
</dbReference>
<feature type="transmembrane region" description="Helical" evidence="10">
    <location>
        <begin position="281"/>
        <end position="305"/>
    </location>
</feature>
<gene>
    <name evidence="11" type="primary">norM</name>
    <name evidence="11" type="ORF">TRM7557_03258</name>
</gene>
<evidence type="ECO:0000256" key="2">
    <source>
        <dbReference type="ARBA" id="ARBA00022448"/>
    </source>
</evidence>
<keyword evidence="3" id="KW-0050">Antiport</keyword>
<dbReference type="GO" id="GO:0015297">
    <property type="term" value="F:antiporter activity"/>
    <property type="evidence" value="ECO:0007669"/>
    <property type="project" value="UniProtKB-KW"/>
</dbReference>
<evidence type="ECO:0000256" key="8">
    <source>
        <dbReference type="ARBA" id="ARBA00023136"/>
    </source>
</evidence>
<protein>
    <recommendedName>
        <fullName evidence="9">Multidrug-efflux transporter</fullName>
    </recommendedName>
</protein>
<keyword evidence="2" id="KW-0813">Transport</keyword>
<feature type="transmembrane region" description="Helical" evidence="10">
    <location>
        <begin position="56"/>
        <end position="82"/>
    </location>
</feature>
<organism evidence="11 12">
    <name type="scientific">Tritonibacter multivorans</name>
    <dbReference type="NCBI Taxonomy" id="928856"/>
    <lineage>
        <taxon>Bacteria</taxon>
        <taxon>Pseudomonadati</taxon>
        <taxon>Pseudomonadota</taxon>
        <taxon>Alphaproteobacteria</taxon>
        <taxon>Rhodobacterales</taxon>
        <taxon>Paracoccaceae</taxon>
        <taxon>Tritonibacter</taxon>
    </lineage>
</organism>
<keyword evidence="8 10" id="KW-0472">Membrane</keyword>
<evidence type="ECO:0000256" key="4">
    <source>
        <dbReference type="ARBA" id="ARBA00022475"/>
    </source>
</evidence>
<dbReference type="GO" id="GO:0005886">
    <property type="term" value="C:plasma membrane"/>
    <property type="evidence" value="ECO:0007669"/>
    <property type="project" value="UniProtKB-SubCell"/>
</dbReference>
<feature type="transmembrane region" description="Helical" evidence="10">
    <location>
        <begin position="103"/>
        <end position="121"/>
    </location>
</feature>
<evidence type="ECO:0000256" key="6">
    <source>
        <dbReference type="ARBA" id="ARBA00022989"/>
    </source>
</evidence>
<feature type="transmembrane region" description="Helical" evidence="10">
    <location>
        <begin position="248"/>
        <end position="275"/>
    </location>
</feature>
<dbReference type="EMBL" id="CYSD01000042">
    <property type="protein sequence ID" value="CUH81137.1"/>
    <property type="molecule type" value="Genomic_DNA"/>
</dbReference>
<comment type="subcellular location">
    <subcellularLocation>
        <location evidence="1">Cell inner membrane</location>
        <topology evidence="1">Multi-pass membrane protein</topology>
    </subcellularLocation>
</comment>
<dbReference type="RefSeq" id="WP_058291257.1">
    <property type="nucleotide sequence ID" value="NZ_CYSD01000042.1"/>
</dbReference>
<evidence type="ECO:0000256" key="5">
    <source>
        <dbReference type="ARBA" id="ARBA00022692"/>
    </source>
</evidence>
<feature type="transmembrane region" description="Helical" evidence="10">
    <location>
        <begin position="203"/>
        <end position="228"/>
    </location>
</feature>
<dbReference type="InterPro" id="IPR048279">
    <property type="entry name" value="MdtK-like"/>
</dbReference>
<feature type="transmembrane region" description="Helical" evidence="10">
    <location>
        <begin position="431"/>
        <end position="452"/>
    </location>
</feature>
<name>A0A0N7M0Q7_9RHOB</name>
<dbReference type="Pfam" id="PF01554">
    <property type="entry name" value="MatE"/>
    <property type="match status" value="2"/>
</dbReference>
<keyword evidence="6 10" id="KW-1133">Transmembrane helix</keyword>
<dbReference type="CDD" id="cd13131">
    <property type="entry name" value="MATE_NorM_like"/>
    <property type="match status" value="1"/>
</dbReference>
<feature type="transmembrane region" description="Helical" evidence="10">
    <location>
        <begin position="21"/>
        <end position="41"/>
    </location>
</feature>
<feature type="transmembrane region" description="Helical" evidence="10">
    <location>
        <begin position="171"/>
        <end position="191"/>
    </location>
</feature>
<feature type="transmembrane region" description="Helical" evidence="10">
    <location>
        <begin position="326"/>
        <end position="345"/>
    </location>
</feature>
<dbReference type="Proteomes" id="UP000052022">
    <property type="component" value="Unassembled WGS sequence"/>
</dbReference>
<keyword evidence="4" id="KW-1003">Cell membrane</keyword>
<keyword evidence="7" id="KW-0406">Ion transport</keyword>
<evidence type="ECO:0000256" key="1">
    <source>
        <dbReference type="ARBA" id="ARBA00004429"/>
    </source>
</evidence>
<reference evidence="11 12" key="1">
    <citation type="submission" date="2015-09" db="EMBL/GenBank/DDBJ databases">
        <authorList>
            <consortium name="Swine Surveillance"/>
        </authorList>
    </citation>
    <scope>NUCLEOTIDE SEQUENCE [LARGE SCALE GENOMIC DNA]</scope>
    <source>
        <strain evidence="11 12">CECT 7557</strain>
    </source>
</reference>
<dbReference type="STRING" id="928856.SAMN04488049_10294"/>
<dbReference type="GO" id="GO:0042910">
    <property type="term" value="F:xenobiotic transmembrane transporter activity"/>
    <property type="evidence" value="ECO:0007669"/>
    <property type="project" value="InterPro"/>
</dbReference>
<dbReference type="InterPro" id="IPR002528">
    <property type="entry name" value="MATE_fam"/>
</dbReference>
<accession>A0A0N7M0Q7</accession>
<dbReference type="PANTHER" id="PTHR43298:SF2">
    <property type="entry name" value="FMN_FAD EXPORTER YEEO-RELATED"/>
    <property type="match status" value="1"/>
</dbReference>
<evidence type="ECO:0000256" key="10">
    <source>
        <dbReference type="SAM" id="Phobius"/>
    </source>
</evidence>
<keyword evidence="5 10" id="KW-0812">Transmembrane</keyword>
<evidence type="ECO:0000256" key="7">
    <source>
        <dbReference type="ARBA" id="ARBA00023065"/>
    </source>
</evidence>
<evidence type="ECO:0000256" key="9">
    <source>
        <dbReference type="ARBA" id="ARBA00031636"/>
    </source>
</evidence>
<dbReference type="PANTHER" id="PTHR43298">
    <property type="entry name" value="MULTIDRUG RESISTANCE PROTEIN NORM-RELATED"/>
    <property type="match status" value="1"/>
</dbReference>
<feature type="transmembrane region" description="Helical" evidence="10">
    <location>
        <begin position="365"/>
        <end position="392"/>
    </location>
</feature>
<keyword evidence="12" id="KW-1185">Reference proteome</keyword>
<evidence type="ECO:0000256" key="3">
    <source>
        <dbReference type="ARBA" id="ARBA00022449"/>
    </source>
</evidence>
<dbReference type="NCBIfam" id="TIGR00797">
    <property type="entry name" value="matE"/>
    <property type="match status" value="1"/>
</dbReference>
<feature type="transmembrane region" description="Helical" evidence="10">
    <location>
        <begin position="141"/>
        <end position="159"/>
    </location>
</feature>
<proteinExistence type="predicted"/>